<dbReference type="InParanoid" id="A0A165G6H3"/>
<evidence type="ECO:0000313" key="3">
    <source>
        <dbReference type="Proteomes" id="UP000077266"/>
    </source>
</evidence>
<evidence type="ECO:0000313" key="2">
    <source>
        <dbReference type="EMBL" id="KZV90051.1"/>
    </source>
</evidence>
<sequence>MLFNLWTLFLLTLVAAAVLEQRGSAGLLIADIKNLTMQTIILEAKVLKINTHNAARKGARVAPALEDLAAANIKAGDDCLRAPTDPFPDPVALEVIKQLRRYQHVNQKLMKTLIAKREILDAFSLAIFSGLAGVQNNWNSFESEDCIDAGLIPTRTDEALEIHAAFDLDIAEALNVYIPP</sequence>
<evidence type="ECO:0000256" key="1">
    <source>
        <dbReference type="SAM" id="SignalP"/>
    </source>
</evidence>
<accession>A0A165G6H3</accession>
<feature type="signal peptide" evidence="1">
    <location>
        <begin position="1"/>
        <end position="16"/>
    </location>
</feature>
<dbReference type="AlphaFoldDB" id="A0A165G6H3"/>
<organism evidence="2 3">
    <name type="scientific">Exidia glandulosa HHB12029</name>
    <dbReference type="NCBI Taxonomy" id="1314781"/>
    <lineage>
        <taxon>Eukaryota</taxon>
        <taxon>Fungi</taxon>
        <taxon>Dikarya</taxon>
        <taxon>Basidiomycota</taxon>
        <taxon>Agaricomycotina</taxon>
        <taxon>Agaricomycetes</taxon>
        <taxon>Auriculariales</taxon>
        <taxon>Exidiaceae</taxon>
        <taxon>Exidia</taxon>
    </lineage>
</organism>
<protein>
    <submittedName>
        <fullName evidence="2">Uncharacterized protein</fullName>
    </submittedName>
</protein>
<feature type="chain" id="PRO_5007858051" evidence="1">
    <location>
        <begin position="17"/>
        <end position="180"/>
    </location>
</feature>
<name>A0A165G6H3_EXIGL</name>
<dbReference type="Proteomes" id="UP000077266">
    <property type="component" value="Unassembled WGS sequence"/>
</dbReference>
<keyword evidence="3" id="KW-1185">Reference proteome</keyword>
<proteinExistence type="predicted"/>
<dbReference type="EMBL" id="KV426057">
    <property type="protein sequence ID" value="KZV90051.1"/>
    <property type="molecule type" value="Genomic_DNA"/>
</dbReference>
<keyword evidence="1" id="KW-0732">Signal</keyword>
<reference evidence="2 3" key="1">
    <citation type="journal article" date="2016" name="Mol. Biol. Evol.">
        <title>Comparative Genomics of Early-Diverging Mushroom-Forming Fungi Provides Insights into the Origins of Lignocellulose Decay Capabilities.</title>
        <authorList>
            <person name="Nagy L.G."/>
            <person name="Riley R."/>
            <person name="Tritt A."/>
            <person name="Adam C."/>
            <person name="Daum C."/>
            <person name="Floudas D."/>
            <person name="Sun H."/>
            <person name="Yadav J.S."/>
            <person name="Pangilinan J."/>
            <person name="Larsson K.H."/>
            <person name="Matsuura K."/>
            <person name="Barry K."/>
            <person name="Labutti K."/>
            <person name="Kuo R."/>
            <person name="Ohm R.A."/>
            <person name="Bhattacharya S.S."/>
            <person name="Shirouzu T."/>
            <person name="Yoshinaga Y."/>
            <person name="Martin F.M."/>
            <person name="Grigoriev I.V."/>
            <person name="Hibbett D.S."/>
        </authorList>
    </citation>
    <scope>NUCLEOTIDE SEQUENCE [LARGE SCALE GENOMIC DNA]</scope>
    <source>
        <strain evidence="2 3">HHB12029</strain>
    </source>
</reference>
<gene>
    <name evidence="2" type="ORF">EXIGLDRAFT_838079</name>
</gene>